<feature type="binding site" evidence="2">
    <location>
        <position position="348"/>
    </location>
    <ligand>
        <name>substrate</name>
    </ligand>
</feature>
<dbReference type="InterPro" id="IPR016288">
    <property type="entry name" value="Beta_cellobiohydrolase"/>
</dbReference>
<feature type="active site" description="Proton acceptor" evidence="1">
    <location>
        <position position="354"/>
    </location>
</feature>
<protein>
    <recommendedName>
        <fullName evidence="3">Glucanase</fullName>
        <ecNumber evidence="3">3.2.1.-</ecNumber>
    </recommendedName>
</protein>
<dbReference type="PANTHER" id="PTHR34876">
    <property type="match status" value="1"/>
</dbReference>
<dbReference type="Gene3D" id="3.20.20.40">
    <property type="entry name" value="1, 4-beta cellobiohydrolase"/>
    <property type="match status" value="1"/>
</dbReference>
<keyword evidence="3" id="KW-0136">Cellulose degradation</keyword>
<dbReference type="EMBL" id="JAGMWT010000003">
    <property type="protein sequence ID" value="KAH7131891.1"/>
    <property type="molecule type" value="Genomic_DNA"/>
</dbReference>
<dbReference type="AlphaFoldDB" id="A0A9P9E8H7"/>
<name>A0A9P9E8H7_9PLEO</name>
<evidence type="ECO:0000313" key="5">
    <source>
        <dbReference type="Proteomes" id="UP000700596"/>
    </source>
</evidence>
<dbReference type="EC" id="3.2.1.-" evidence="3"/>
<evidence type="ECO:0000256" key="2">
    <source>
        <dbReference type="PIRSR" id="PIRSR001100-2"/>
    </source>
</evidence>
<reference evidence="4" key="1">
    <citation type="journal article" date="2021" name="Nat. Commun.">
        <title>Genetic determinants of endophytism in the Arabidopsis root mycobiome.</title>
        <authorList>
            <person name="Mesny F."/>
            <person name="Miyauchi S."/>
            <person name="Thiergart T."/>
            <person name="Pickel B."/>
            <person name="Atanasova L."/>
            <person name="Karlsson M."/>
            <person name="Huettel B."/>
            <person name="Barry K.W."/>
            <person name="Haridas S."/>
            <person name="Chen C."/>
            <person name="Bauer D."/>
            <person name="Andreopoulos W."/>
            <person name="Pangilinan J."/>
            <person name="LaButti K."/>
            <person name="Riley R."/>
            <person name="Lipzen A."/>
            <person name="Clum A."/>
            <person name="Drula E."/>
            <person name="Henrissat B."/>
            <person name="Kohler A."/>
            <person name="Grigoriev I.V."/>
            <person name="Martin F.M."/>
            <person name="Hacquard S."/>
        </authorList>
    </citation>
    <scope>NUCLEOTIDE SEQUENCE</scope>
    <source>
        <strain evidence="4">MPI-CAGE-CH-0243</strain>
    </source>
</reference>
<dbReference type="PIRSF" id="PIRSF001100">
    <property type="entry name" value="Beta_cellobiohydrolase"/>
    <property type="match status" value="1"/>
</dbReference>
<dbReference type="SUPFAM" id="SSF51989">
    <property type="entry name" value="Glycosyl hydrolases family 6, cellulases"/>
    <property type="match status" value="1"/>
</dbReference>
<keyword evidence="3" id="KW-0326">Glycosidase</keyword>
<dbReference type="Pfam" id="PF01341">
    <property type="entry name" value="Glyco_hydro_6"/>
    <property type="match status" value="1"/>
</dbReference>
<keyword evidence="3" id="KW-0624">Polysaccharide degradation</keyword>
<comment type="similarity">
    <text evidence="3">Belongs to the glycosyl hydrolase family 6.</text>
</comment>
<dbReference type="PRINTS" id="PR00733">
    <property type="entry name" value="GLHYDRLASE6"/>
</dbReference>
<feature type="binding site" evidence="2">
    <location>
        <position position="352"/>
    </location>
    <ligand>
        <name>substrate</name>
    </ligand>
</feature>
<dbReference type="GO" id="GO:0004553">
    <property type="term" value="F:hydrolase activity, hydrolyzing O-glycosyl compounds"/>
    <property type="evidence" value="ECO:0007669"/>
    <property type="project" value="InterPro"/>
</dbReference>
<organism evidence="4 5">
    <name type="scientific">Dendryphion nanum</name>
    <dbReference type="NCBI Taxonomy" id="256645"/>
    <lineage>
        <taxon>Eukaryota</taxon>
        <taxon>Fungi</taxon>
        <taxon>Dikarya</taxon>
        <taxon>Ascomycota</taxon>
        <taxon>Pezizomycotina</taxon>
        <taxon>Dothideomycetes</taxon>
        <taxon>Pleosporomycetidae</taxon>
        <taxon>Pleosporales</taxon>
        <taxon>Torulaceae</taxon>
        <taxon>Dendryphion</taxon>
    </lineage>
</organism>
<keyword evidence="3" id="KW-0378">Hydrolase</keyword>
<comment type="caution">
    <text evidence="4">The sequence shown here is derived from an EMBL/GenBank/DDBJ whole genome shotgun (WGS) entry which is preliminary data.</text>
</comment>
<feature type="signal peptide" evidence="3">
    <location>
        <begin position="1"/>
        <end position="19"/>
    </location>
</feature>
<keyword evidence="3" id="KW-0119">Carbohydrate metabolism</keyword>
<dbReference type="GO" id="GO:0030245">
    <property type="term" value="P:cellulose catabolic process"/>
    <property type="evidence" value="ECO:0007669"/>
    <property type="project" value="UniProtKB-KW"/>
</dbReference>
<proteinExistence type="inferred from homology"/>
<keyword evidence="5" id="KW-1185">Reference proteome</keyword>
<accession>A0A9P9E8H7</accession>
<feature type="binding site" evidence="2">
    <location>
        <position position="320"/>
    </location>
    <ligand>
        <name>substrate</name>
    </ligand>
</feature>
<feature type="binding site" evidence="2">
    <location>
        <position position="211"/>
    </location>
    <ligand>
        <name>substrate</name>
    </ligand>
</feature>
<sequence>MKFTTLLPSLLSTIPSSIAFLNVPTARQTQSGCNTPASLNASTNIWKTHKLHTNALYRSLVQTAISKLPKDKDALYKAEFVRDKAGTFVTIDGPSQIPKIEKTAQDVPCDKVLGLIISGLPWKSCPSVGVPEAKEPYDYAGEYIDPIVQSIKSHPNTAFALIIEPGVLGTVVLNKDLASCKHVRDSYRKNVPYALKALNLPNVVLYLDAEHGGVLGWKEIFASKVGTNELINAWTNAEKPKQFRGVAVNIKGYNSWDMQPGESFHNENPTCADLTNRARNEKQYLTLLDRDLSKAGMPSFGIVDTSRNGNIGIRKYWSDWCNVEHVKPGITPNTPSNHALLDAWVWAKGVGESDGTTDVNSYSYRSECGLENSFKPMPERGEWSQEYFESLRPIQFEVLNILHLLYYLT</sequence>
<feature type="chain" id="PRO_5040547798" description="Glucanase" evidence="3">
    <location>
        <begin position="20"/>
        <end position="409"/>
    </location>
</feature>
<evidence type="ECO:0000256" key="1">
    <source>
        <dbReference type="PIRSR" id="PIRSR001100-1"/>
    </source>
</evidence>
<evidence type="ECO:0000256" key="3">
    <source>
        <dbReference type="RuleBase" id="RU361186"/>
    </source>
</evidence>
<dbReference type="OrthoDB" id="64893at2759"/>
<dbReference type="Proteomes" id="UP000700596">
    <property type="component" value="Unassembled WGS sequence"/>
</dbReference>
<dbReference type="PANTHER" id="PTHR34876:SF2">
    <property type="entry name" value="GLUCANASE"/>
    <property type="match status" value="1"/>
</dbReference>
<keyword evidence="3" id="KW-0732">Signal</keyword>
<dbReference type="InterPro" id="IPR036434">
    <property type="entry name" value="Beta_cellobiohydrolase_sf"/>
</dbReference>
<gene>
    <name evidence="4" type="ORF">B0J11DRAFT_547948</name>
</gene>
<evidence type="ECO:0000313" key="4">
    <source>
        <dbReference type="EMBL" id="KAH7131891.1"/>
    </source>
</evidence>